<keyword evidence="2" id="KW-0812">Transmembrane</keyword>
<protein>
    <submittedName>
        <fullName evidence="3">Uncharacterized protein</fullName>
    </submittedName>
</protein>
<feature type="compositionally biased region" description="Basic and acidic residues" evidence="1">
    <location>
        <begin position="301"/>
        <end position="310"/>
    </location>
</feature>
<dbReference type="OrthoDB" id="5278722at2759"/>
<sequence>MLKSQREAEMAQQDSSGKRLRDTPCVQSLLGFFFNKGVRGGPKIFLNMAAVLFALLLVIKILPQRLSDSALNSMHMHHNLWKGEHEEPLQKTGTGDDGSRPGGLRIVVFGENDIGTPIGVDQEVEGSKSWTEALCDQLACSKHISMAPSPDSPAWSVSSKMLYADGLENVLNETAGRPGPGLDYSYLSTLYGPQWQTLDFKDQVDRFLAMPKPLHVPKETLWVFNFGFWDVWSLSALPIPAGKAAADAMIKDLFEQIERLYKASTDSRSIAWSDINYVPAPPEPEPSPGAGSIEGSSAEVLTEKRNEEKAGNSPEAEDNAEEPTEYFRLLIPRVMDPSLLPGWRDLRAQLPKVHSKAEQMRNCAELTEHWNDCIVDGLVEWVRKEDRKAGEEESRKSRKGRKGRRTEPDSPGAPASPPADPPTTPIATPGKKVDESPPQHRPSPVRDGFAYNMANYVLDAMVERQLRNARLRDGDGRGDGPVKEGFRDVANSCVERVDTALVAISVQSGVRLGIPNEEIGGDVQVPSSTKPENHELQKEQARREVMSKRGGEKGGGEKKERVDLTANAAATVKVCQIPSDYLFYTPFALSQKAIGEIASETADMIRNNETIRGKLQAQIDKVSPGAP</sequence>
<feature type="compositionally biased region" description="Basic and acidic residues" evidence="1">
    <location>
        <begin position="385"/>
        <end position="395"/>
    </location>
</feature>
<dbReference type="Proteomes" id="UP000094444">
    <property type="component" value="Unassembled WGS sequence"/>
</dbReference>
<keyword evidence="4" id="KW-1185">Reference proteome</keyword>
<dbReference type="InParanoid" id="A0A2P5HNG1"/>
<evidence type="ECO:0000313" key="4">
    <source>
        <dbReference type="Proteomes" id="UP000094444"/>
    </source>
</evidence>
<feature type="compositionally biased region" description="Low complexity" evidence="1">
    <location>
        <begin position="288"/>
        <end position="299"/>
    </location>
</feature>
<gene>
    <name evidence="3" type="ORF">DHEL01_v209832</name>
</gene>
<dbReference type="STRING" id="158607.A0A2P5HNG1"/>
<keyword evidence="2" id="KW-1133">Transmembrane helix</keyword>
<dbReference type="AlphaFoldDB" id="A0A2P5HNG1"/>
<name>A0A2P5HNG1_DIAHE</name>
<feature type="transmembrane region" description="Helical" evidence="2">
    <location>
        <begin position="44"/>
        <end position="62"/>
    </location>
</feature>
<comment type="caution">
    <text evidence="3">The sequence shown here is derived from an EMBL/GenBank/DDBJ whole genome shotgun (WGS) entry which is preliminary data.</text>
</comment>
<organism evidence="3 4">
    <name type="scientific">Diaporthe helianthi</name>
    <dbReference type="NCBI Taxonomy" id="158607"/>
    <lineage>
        <taxon>Eukaryota</taxon>
        <taxon>Fungi</taxon>
        <taxon>Dikarya</taxon>
        <taxon>Ascomycota</taxon>
        <taxon>Pezizomycotina</taxon>
        <taxon>Sordariomycetes</taxon>
        <taxon>Sordariomycetidae</taxon>
        <taxon>Diaporthales</taxon>
        <taxon>Diaporthaceae</taxon>
        <taxon>Diaporthe</taxon>
    </lineage>
</organism>
<reference evidence="3" key="1">
    <citation type="submission" date="2017-09" db="EMBL/GenBank/DDBJ databases">
        <title>Polyketide synthases of a Diaporthe helianthi virulent isolate.</title>
        <authorList>
            <person name="Baroncelli R."/>
        </authorList>
    </citation>
    <scope>NUCLEOTIDE SEQUENCE [LARGE SCALE GENOMIC DNA]</scope>
    <source>
        <strain evidence="3">7/96</strain>
    </source>
</reference>
<keyword evidence="2" id="KW-0472">Membrane</keyword>
<evidence type="ECO:0000256" key="1">
    <source>
        <dbReference type="SAM" id="MobiDB-lite"/>
    </source>
</evidence>
<feature type="region of interest" description="Disordered" evidence="1">
    <location>
        <begin position="521"/>
        <end position="560"/>
    </location>
</feature>
<feature type="region of interest" description="Disordered" evidence="1">
    <location>
        <begin position="385"/>
        <end position="448"/>
    </location>
</feature>
<evidence type="ECO:0000313" key="3">
    <source>
        <dbReference type="EMBL" id="POS71778.1"/>
    </source>
</evidence>
<evidence type="ECO:0000256" key="2">
    <source>
        <dbReference type="SAM" id="Phobius"/>
    </source>
</evidence>
<feature type="region of interest" description="Disordered" evidence="1">
    <location>
        <begin position="279"/>
        <end position="322"/>
    </location>
</feature>
<proteinExistence type="predicted"/>
<feature type="compositionally biased region" description="Pro residues" evidence="1">
    <location>
        <begin position="414"/>
        <end position="424"/>
    </location>
</feature>
<feature type="compositionally biased region" description="Basic and acidic residues" evidence="1">
    <location>
        <begin position="531"/>
        <end position="560"/>
    </location>
</feature>
<dbReference type="EMBL" id="MAVT02001170">
    <property type="protein sequence ID" value="POS71778.1"/>
    <property type="molecule type" value="Genomic_DNA"/>
</dbReference>
<accession>A0A2P5HNG1</accession>